<evidence type="ECO:0000313" key="4">
    <source>
        <dbReference type="Proteomes" id="UP000676310"/>
    </source>
</evidence>
<dbReference type="GeneID" id="67021177"/>
<protein>
    <submittedName>
        <fullName evidence="3">Uncharacterized protein</fullName>
    </submittedName>
</protein>
<comment type="caution">
    <text evidence="3">The sequence shown here is derived from an EMBL/GenBank/DDBJ whole genome shotgun (WGS) entry which is preliminary data.</text>
</comment>
<keyword evidence="2" id="KW-1133">Transmembrane helix</keyword>
<feature type="region of interest" description="Disordered" evidence="1">
    <location>
        <begin position="176"/>
        <end position="229"/>
    </location>
</feature>
<reference evidence="3" key="1">
    <citation type="submission" date="2021-05" db="EMBL/GenBank/DDBJ databases">
        <authorList>
            <person name="Stam R."/>
        </authorList>
    </citation>
    <scope>NUCLEOTIDE SEQUENCE</scope>
    <source>
        <strain evidence="3">CS162</strain>
    </source>
</reference>
<gene>
    <name evidence="3" type="ORF">ALTATR162_LOCUS9003</name>
</gene>
<dbReference type="OrthoDB" id="3688476at2759"/>
<evidence type="ECO:0000313" key="3">
    <source>
        <dbReference type="EMBL" id="CAG5179041.1"/>
    </source>
</evidence>
<evidence type="ECO:0000256" key="1">
    <source>
        <dbReference type="SAM" id="MobiDB-lite"/>
    </source>
</evidence>
<keyword evidence="4" id="KW-1185">Reference proteome</keyword>
<accession>A0A8J2N515</accession>
<dbReference type="AlphaFoldDB" id="A0A8J2N515"/>
<feature type="transmembrane region" description="Helical" evidence="2">
    <location>
        <begin position="32"/>
        <end position="52"/>
    </location>
</feature>
<evidence type="ECO:0000256" key="2">
    <source>
        <dbReference type="SAM" id="Phobius"/>
    </source>
</evidence>
<feature type="compositionally biased region" description="Low complexity" evidence="1">
    <location>
        <begin position="194"/>
        <end position="205"/>
    </location>
</feature>
<proteinExistence type="predicted"/>
<name>A0A8J2N515_9PLEO</name>
<keyword evidence="2" id="KW-0472">Membrane</keyword>
<dbReference type="Proteomes" id="UP000676310">
    <property type="component" value="Unassembled WGS sequence"/>
</dbReference>
<keyword evidence="2" id="KW-0812">Transmembrane</keyword>
<sequence length="276" mass="29724">MSSSAAASLSTVWLAPPPGLVASPHNPTIELASIAISAILASIVVVLVAVMLSKKNKGNFIDDTSEATQSEQADKRLTISGPLEDILRRNNATEQPVPRLWSGFSSSNSDIVRRDLEDDGEQAAAAAAATITATSRRAFELANTPARTPNIFHITAPYVPYPIELDVLPRSPLPAHQPLTHNVRPLPPPVPQRGNYNGSSSGNNSHLQPPPMHTAHRHPHSDFGDDSTMVGDKAEVETLRSDLSFLNTDSDSASYNEGQWIPMDNKAVGLLGRHWE</sequence>
<dbReference type="EMBL" id="CAJRGZ010000023">
    <property type="protein sequence ID" value="CAG5179041.1"/>
    <property type="molecule type" value="Genomic_DNA"/>
</dbReference>
<organism evidence="3 4">
    <name type="scientific">Alternaria atra</name>
    <dbReference type="NCBI Taxonomy" id="119953"/>
    <lineage>
        <taxon>Eukaryota</taxon>
        <taxon>Fungi</taxon>
        <taxon>Dikarya</taxon>
        <taxon>Ascomycota</taxon>
        <taxon>Pezizomycotina</taxon>
        <taxon>Dothideomycetes</taxon>
        <taxon>Pleosporomycetidae</taxon>
        <taxon>Pleosporales</taxon>
        <taxon>Pleosporineae</taxon>
        <taxon>Pleosporaceae</taxon>
        <taxon>Alternaria</taxon>
        <taxon>Alternaria sect. Ulocladioides</taxon>
    </lineage>
</organism>
<dbReference type="RefSeq" id="XP_043172571.1">
    <property type="nucleotide sequence ID" value="XM_043316636.1"/>
</dbReference>